<sequence>MEVLNTMMRFIMAMKMKVLEIVIRCLMGMKMKVLEIVLRCMMTTKMELPLSSCPENPDIPTHQDSNMVDNRTVSCDDVQMFDDDRMPEPQEQPRLQKGYGLHHHLRGKMCHMMPA</sequence>
<organism evidence="1 2">
    <name type="scientific">Prunus yedoensis var. nudiflora</name>
    <dbReference type="NCBI Taxonomy" id="2094558"/>
    <lineage>
        <taxon>Eukaryota</taxon>
        <taxon>Viridiplantae</taxon>
        <taxon>Streptophyta</taxon>
        <taxon>Embryophyta</taxon>
        <taxon>Tracheophyta</taxon>
        <taxon>Spermatophyta</taxon>
        <taxon>Magnoliopsida</taxon>
        <taxon>eudicotyledons</taxon>
        <taxon>Gunneridae</taxon>
        <taxon>Pentapetalae</taxon>
        <taxon>rosids</taxon>
        <taxon>fabids</taxon>
        <taxon>Rosales</taxon>
        <taxon>Rosaceae</taxon>
        <taxon>Amygdaloideae</taxon>
        <taxon>Amygdaleae</taxon>
        <taxon>Prunus</taxon>
    </lineage>
</organism>
<reference evidence="1 2" key="1">
    <citation type="submission" date="2018-02" db="EMBL/GenBank/DDBJ databases">
        <title>Draft genome of wild Prunus yedoensis var. nudiflora.</title>
        <authorList>
            <person name="Baek S."/>
            <person name="Kim J.-H."/>
            <person name="Choi K."/>
            <person name="Kim G.-B."/>
            <person name="Cho A."/>
            <person name="Jang H."/>
            <person name="Shin C.-H."/>
            <person name="Yu H.-J."/>
            <person name="Mun J.-H."/>
        </authorList>
    </citation>
    <scope>NUCLEOTIDE SEQUENCE [LARGE SCALE GENOMIC DNA]</scope>
    <source>
        <strain evidence="2">cv. Jeju island</strain>
        <tissue evidence="1">Leaf</tissue>
    </source>
</reference>
<evidence type="ECO:0000313" key="1">
    <source>
        <dbReference type="EMBL" id="PQQ07927.1"/>
    </source>
</evidence>
<comment type="caution">
    <text evidence="1">The sequence shown here is derived from an EMBL/GenBank/DDBJ whole genome shotgun (WGS) entry which is preliminary data.</text>
</comment>
<dbReference type="EMBL" id="PJQY01000790">
    <property type="protein sequence ID" value="PQQ07927.1"/>
    <property type="molecule type" value="Genomic_DNA"/>
</dbReference>
<name>A0A314YNK0_PRUYE</name>
<accession>A0A314YNK0</accession>
<dbReference type="Proteomes" id="UP000250321">
    <property type="component" value="Unassembled WGS sequence"/>
</dbReference>
<keyword evidence="2" id="KW-1185">Reference proteome</keyword>
<protein>
    <submittedName>
        <fullName evidence="1">Uncharacterized protein</fullName>
    </submittedName>
</protein>
<dbReference type="STRING" id="2094558.A0A314YNK0"/>
<gene>
    <name evidence="1" type="ORF">Pyn_35743</name>
</gene>
<evidence type="ECO:0000313" key="2">
    <source>
        <dbReference type="Proteomes" id="UP000250321"/>
    </source>
</evidence>
<proteinExistence type="predicted"/>
<dbReference type="AlphaFoldDB" id="A0A314YNK0"/>